<organism evidence="8 9">
    <name type="scientific">Microbulbifer variabilis</name>
    <dbReference type="NCBI Taxonomy" id="266805"/>
    <lineage>
        <taxon>Bacteria</taxon>
        <taxon>Pseudomonadati</taxon>
        <taxon>Pseudomonadota</taxon>
        <taxon>Gammaproteobacteria</taxon>
        <taxon>Cellvibrionales</taxon>
        <taxon>Microbulbiferaceae</taxon>
        <taxon>Microbulbifer</taxon>
    </lineage>
</organism>
<keyword evidence="5 6" id="KW-0472">Membrane</keyword>
<dbReference type="InterPro" id="IPR036259">
    <property type="entry name" value="MFS_trans_sf"/>
</dbReference>
<comment type="subcellular location">
    <subcellularLocation>
        <location evidence="1">Membrane</location>
        <topology evidence="1">Multi-pass membrane protein</topology>
    </subcellularLocation>
</comment>
<evidence type="ECO:0000259" key="7">
    <source>
        <dbReference type="PROSITE" id="PS50850"/>
    </source>
</evidence>
<dbReference type="Gene3D" id="1.20.1250.20">
    <property type="entry name" value="MFS general substrate transporter like domains"/>
    <property type="match status" value="2"/>
</dbReference>
<dbReference type="PROSITE" id="PS50850">
    <property type="entry name" value="MFS"/>
    <property type="match status" value="1"/>
</dbReference>
<feature type="transmembrane region" description="Helical" evidence="6">
    <location>
        <begin position="12"/>
        <end position="32"/>
    </location>
</feature>
<evidence type="ECO:0000256" key="5">
    <source>
        <dbReference type="ARBA" id="ARBA00023136"/>
    </source>
</evidence>
<feature type="transmembrane region" description="Helical" evidence="6">
    <location>
        <begin position="99"/>
        <end position="124"/>
    </location>
</feature>
<evidence type="ECO:0000256" key="4">
    <source>
        <dbReference type="ARBA" id="ARBA00022989"/>
    </source>
</evidence>
<proteinExistence type="predicted"/>
<name>A0ABY4V863_9GAMM</name>
<evidence type="ECO:0000256" key="1">
    <source>
        <dbReference type="ARBA" id="ARBA00004141"/>
    </source>
</evidence>
<dbReference type="SUPFAM" id="SSF103473">
    <property type="entry name" value="MFS general substrate transporter"/>
    <property type="match status" value="1"/>
</dbReference>
<feature type="transmembrane region" description="Helical" evidence="6">
    <location>
        <begin position="136"/>
        <end position="157"/>
    </location>
</feature>
<dbReference type="PRINTS" id="PR01036">
    <property type="entry name" value="TCRTETB"/>
</dbReference>
<dbReference type="PANTHER" id="PTHR42718:SF9">
    <property type="entry name" value="MAJOR FACILITATOR SUPERFAMILY MULTIDRUG TRANSPORTER MFSC"/>
    <property type="match status" value="1"/>
</dbReference>
<feature type="transmembrane region" description="Helical" evidence="6">
    <location>
        <begin position="76"/>
        <end position="93"/>
    </location>
</feature>
<feature type="transmembrane region" description="Helical" evidence="6">
    <location>
        <begin position="44"/>
        <end position="64"/>
    </location>
</feature>
<accession>A0ABY4V863</accession>
<feature type="transmembrane region" description="Helical" evidence="6">
    <location>
        <begin position="242"/>
        <end position="263"/>
    </location>
</feature>
<feature type="transmembrane region" description="Helical" evidence="6">
    <location>
        <begin position="349"/>
        <end position="366"/>
    </location>
</feature>
<evidence type="ECO:0000313" key="9">
    <source>
        <dbReference type="Proteomes" id="UP001055658"/>
    </source>
</evidence>
<dbReference type="EMBL" id="CP092418">
    <property type="protein sequence ID" value="USD19596.1"/>
    <property type="molecule type" value="Genomic_DNA"/>
</dbReference>
<keyword evidence="2" id="KW-0813">Transport</keyword>
<evidence type="ECO:0000256" key="2">
    <source>
        <dbReference type="ARBA" id="ARBA00022448"/>
    </source>
</evidence>
<sequence length="534" mass="57893">MSKVERSWFPMIVISLSNVMLYITTFGVNVLISPIVNDLQSTVSTLQAVIVSASLIGGALMVTAGRLGDKYGEKKIFSIGVAIYVLGMIIVILSPNTLIFIVGWAIIWPLGMVMVVPTSIALIMNYYHGSQRVLAFGVYGAVLSAVSALAPVIVGLIADNVNWRVSLSLSPIFGIITLLMAYSLPETEGDKTISIDVRSVILSTLGFGFFLVSTTLAGQYGWLWEKRPLVIAGNTITFGELSVVPIIYGVSLIAIFLFIVRCVRLKKQGKVPLLDLTLFKNISFSLGLFIGGFFFLVNAGFLFVVSVYLQAGVQMDSLSTALTTLPFTAILAILSFLTPPLGKKIAPKWILIFGAICMLLGIWLSGQLARMDMTPLVLLVPMIITGIGGGLIMAQYTGVTMMNVKPENSGAASGLTETMKEILGQGFAVAFAGSILFGSVYTSMADSYANIEGKTLSDRTRQEEVVKLEDIFNSISVPEEEKYVSELPEKIRLAYSDIVSRAANTGLKNALFSINIFLFLSLVLMFFLPNRILR</sequence>
<evidence type="ECO:0000313" key="8">
    <source>
        <dbReference type="EMBL" id="USD19596.1"/>
    </source>
</evidence>
<feature type="transmembrane region" description="Helical" evidence="6">
    <location>
        <begin position="378"/>
        <end position="401"/>
    </location>
</feature>
<evidence type="ECO:0000256" key="3">
    <source>
        <dbReference type="ARBA" id="ARBA00022692"/>
    </source>
</evidence>
<dbReference type="RefSeq" id="WP_252081695.1">
    <property type="nucleotide sequence ID" value="NZ_CP092418.1"/>
</dbReference>
<protein>
    <submittedName>
        <fullName evidence="8">MFS transporter</fullName>
    </submittedName>
</protein>
<reference evidence="8" key="1">
    <citation type="submission" date="2022-02" db="EMBL/GenBank/DDBJ databases">
        <title>Coral-associated bacteria.</title>
        <authorList>
            <person name="Tang K."/>
            <person name="Wang X."/>
        </authorList>
    </citation>
    <scope>NUCLEOTIDE SEQUENCE</scope>
    <source>
        <strain evidence="8">SCSIO 43006</strain>
    </source>
</reference>
<feature type="transmembrane region" description="Helical" evidence="6">
    <location>
        <begin position="284"/>
        <end position="311"/>
    </location>
</feature>
<feature type="transmembrane region" description="Helical" evidence="6">
    <location>
        <begin position="317"/>
        <end position="337"/>
    </location>
</feature>
<feature type="transmembrane region" description="Helical" evidence="6">
    <location>
        <begin position="422"/>
        <end position="441"/>
    </location>
</feature>
<dbReference type="Pfam" id="PF07690">
    <property type="entry name" value="MFS_1"/>
    <property type="match status" value="1"/>
</dbReference>
<feature type="transmembrane region" description="Helical" evidence="6">
    <location>
        <begin position="510"/>
        <end position="528"/>
    </location>
</feature>
<feature type="transmembrane region" description="Helical" evidence="6">
    <location>
        <begin position="163"/>
        <end position="185"/>
    </location>
</feature>
<dbReference type="InterPro" id="IPR011701">
    <property type="entry name" value="MFS"/>
</dbReference>
<keyword evidence="4 6" id="KW-1133">Transmembrane helix</keyword>
<feature type="domain" description="Major facilitator superfamily (MFS) profile" evidence="7">
    <location>
        <begin position="10"/>
        <end position="533"/>
    </location>
</feature>
<dbReference type="Proteomes" id="UP001055658">
    <property type="component" value="Chromosome"/>
</dbReference>
<dbReference type="PANTHER" id="PTHR42718">
    <property type="entry name" value="MAJOR FACILITATOR SUPERFAMILY MULTIDRUG TRANSPORTER MFSC"/>
    <property type="match status" value="1"/>
</dbReference>
<keyword evidence="9" id="KW-1185">Reference proteome</keyword>
<evidence type="ECO:0000256" key="6">
    <source>
        <dbReference type="SAM" id="Phobius"/>
    </source>
</evidence>
<feature type="transmembrane region" description="Helical" evidence="6">
    <location>
        <begin position="197"/>
        <end position="222"/>
    </location>
</feature>
<gene>
    <name evidence="8" type="ORF">MJO52_10930</name>
</gene>
<dbReference type="InterPro" id="IPR020846">
    <property type="entry name" value="MFS_dom"/>
</dbReference>
<keyword evidence="3 6" id="KW-0812">Transmembrane</keyword>